<evidence type="ECO:0000256" key="13">
    <source>
        <dbReference type="ARBA" id="ARBA00025707"/>
    </source>
</evidence>
<keyword evidence="4" id="KW-0444">Lipid biosynthesis</keyword>
<name>A0A1D1V055_RAMVA</name>
<dbReference type="CDD" id="cd07991">
    <property type="entry name" value="LPLAT_LPCAT1-like"/>
    <property type="match status" value="1"/>
</dbReference>
<comment type="pathway">
    <text evidence="2">Lipid metabolism.</text>
</comment>
<evidence type="ECO:0000259" key="15">
    <source>
        <dbReference type="SMART" id="SM00563"/>
    </source>
</evidence>
<dbReference type="GO" id="GO:0019432">
    <property type="term" value="P:triglyceride biosynthetic process"/>
    <property type="evidence" value="ECO:0007669"/>
    <property type="project" value="TreeGrafter"/>
</dbReference>
<dbReference type="GO" id="GO:0004366">
    <property type="term" value="F:glycerol-3-phosphate O-acyltransferase activity"/>
    <property type="evidence" value="ECO:0007669"/>
    <property type="project" value="TreeGrafter"/>
</dbReference>
<evidence type="ECO:0000256" key="6">
    <source>
        <dbReference type="ARBA" id="ARBA00022692"/>
    </source>
</evidence>
<dbReference type="Proteomes" id="UP000186922">
    <property type="component" value="Unassembled WGS sequence"/>
</dbReference>
<sequence length="459" mass="52826">MFTLEHIIITLASLALAPAVGIVLLIMILASSNHSLGIRERYVELLLRIFEWGRVRIEQKERRESVHTFGEIETTDSGFATPSLPSHGSSVNLVDRQTSSNSHYHSALSYHQERLLKKDFSLSDSYELIKWGMEAITEDPVTKSFEAEEISSWNLLTRTNINYHYISFRLTVIWAVGFLFRYLVLLPLRVTITVVGTLWLVVCTAFVGYLPSGEFKQRMNNYVMLMCFRILSRGFSAIIRFHDTQYRAKKGCICVANHTSPIDVIILAVDNCYALIGQRHGGFLGILQRALSRATEHIWFERSENKDRMAVAKRLHEHVTKGDNLPVLIFPEGTCINNTCVMMFKKGSFEVDCPIYPVAIKYDPRFGDAYWNSSKQTMIQYLLMMMTSWAIVCDVWYLPPMQRAPDEDAAMFASRVKNEIAKKGGLVELDWDGQLKRQQVKVEWKHLQQKIYSERIKFE</sequence>
<evidence type="ECO:0000256" key="4">
    <source>
        <dbReference type="ARBA" id="ARBA00022516"/>
    </source>
</evidence>
<evidence type="ECO:0000256" key="8">
    <source>
        <dbReference type="ARBA" id="ARBA00023098"/>
    </source>
</evidence>
<keyword evidence="5" id="KW-0808">Transferase</keyword>
<keyword evidence="7 14" id="KW-1133">Transmembrane helix</keyword>
<dbReference type="SUPFAM" id="SSF69593">
    <property type="entry name" value="Glycerol-3-phosphate (1)-acyltransferase"/>
    <property type="match status" value="1"/>
</dbReference>
<evidence type="ECO:0000256" key="5">
    <source>
        <dbReference type="ARBA" id="ARBA00022679"/>
    </source>
</evidence>
<keyword evidence="10" id="KW-0594">Phospholipid biosynthesis</keyword>
<dbReference type="STRING" id="947166.A0A1D1V055"/>
<dbReference type="SMART" id="SM00563">
    <property type="entry name" value="PlsC"/>
    <property type="match status" value="1"/>
</dbReference>
<comment type="subcellular location">
    <subcellularLocation>
        <location evidence="1">Membrane</location>
    </subcellularLocation>
</comment>
<feature type="transmembrane region" description="Helical" evidence="14">
    <location>
        <begin position="6"/>
        <end position="30"/>
    </location>
</feature>
<dbReference type="OrthoDB" id="10051137at2759"/>
<comment type="caution">
    <text evidence="16">The sequence shown here is derived from an EMBL/GenBank/DDBJ whole genome shotgun (WGS) entry which is preliminary data.</text>
</comment>
<reference evidence="16 17" key="1">
    <citation type="journal article" date="2016" name="Nat. Commun.">
        <title>Extremotolerant tardigrade genome and improved radiotolerance of human cultured cells by tardigrade-unique protein.</title>
        <authorList>
            <person name="Hashimoto T."/>
            <person name="Horikawa D.D."/>
            <person name="Saito Y."/>
            <person name="Kuwahara H."/>
            <person name="Kozuka-Hata H."/>
            <person name="Shin-I T."/>
            <person name="Minakuchi Y."/>
            <person name="Ohishi K."/>
            <person name="Motoyama A."/>
            <person name="Aizu T."/>
            <person name="Enomoto A."/>
            <person name="Kondo K."/>
            <person name="Tanaka S."/>
            <person name="Hara Y."/>
            <person name="Koshikawa S."/>
            <person name="Sagara H."/>
            <person name="Miura T."/>
            <person name="Yokobori S."/>
            <person name="Miyagawa K."/>
            <person name="Suzuki Y."/>
            <person name="Kubo T."/>
            <person name="Oyama M."/>
            <person name="Kohara Y."/>
            <person name="Fujiyama A."/>
            <person name="Arakawa K."/>
            <person name="Katayama T."/>
            <person name="Toyoda A."/>
            <person name="Kunieda T."/>
        </authorList>
    </citation>
    <scope>NUCLEOTIDE SEQUENCE [LARGE SCALE GENOMIC DNA]</scope>
    <source>
        <strain evidence="16 17">YOKOZUNA-1</strain>
    </source>
</reference>
<proteinExistence type="inferred from homology"/>
<dbReference type="GO" id="GO:0008654">
    <property type="term" value="P:phospholipid biosynthetic process"/>
    <property type="evidence" value="ECO:0007669"/>
    <property type="project" value="UniProtKB-KW"/>
</dbReference>
<gene>
    <name evidence="16" type="primary">RvY_06892-1</name>
    <name evidence="16" type="synonym">RvY_06892.1</name>
    <name evidence="16" type="ORF">RvY_06892</name>
</gene>
<dbReference type="InterPro" id="IPR045252">
    <property type="entry name" value="LPCAT1-like"/>
</dbReference>
<evidence type="ECO:0000256" key="3">
    <source>
        <dbReference type="ARBA" id="ARBA00008655"/>
    </source>
</evidence>
<evidence type="ECO:0000313" key="16">
    <source>
        <dbReference type="EMBL" id="GAU95244.1"/>
    </source>
</evidence>
<keyword evidence="6 14" id="KW-0812">Transmembrane</keyword>
<keyword evidence="12" id="KW-0012">Acyltransferase</keyword>
<evidence type="ECO:0000256" key="11">
    <source>
        <dbReference type="ARBA" id="ARBA00023264"/>
    </source>
</evidence>
<dbReference type="AlphaFoldDB" id="A0A1D1V055"/>
<evidence type="ECO:0000256" key="9">
    <source>
        <dbReference type="ARBA" id="ARBA00023136"/>
    </source>
</evidence>
<dbReference type="EMBL" id="BDGG01000003">
    <property type="protein sequence ID" value="GAU95244.1"/>
    <property type="molecule type" value="Genomic_DNA"/>
</dbReference>
<feature type="transmembrane region" description="Helical" evidence="14">
    <location>
        <begin position="166"/>
        <end position="184"/>
    </location>
</feature>
<dbReference type="InterPro" id="IPR002123">
    <property type="entry name" value="Plipid/glycerol_acylTrfase"/>
</dbReference>
<dbReference type="GO" id="GO:0016020">
    <property type="term" value="C:membrane"/>
    <property type="evidence" value="ECO:0007669"/>
    <property type="project" value="UniProtKB-SubCell"/>
</dbReference>
<organism evidence="16 17">
    <name type="scientific">Ramazzottius varieornatus</name>
    <name type="common">Water bear</name>
    <name type="synonym">Tardigrade</name>
    <dbReference type="NCBI Taxonomy" id="947166"/>
    <lineage>
        <taxon>Eukaryota</taxon>
        <taxon>Metazoa</taxon>
        <taxon>Ecdysozoa</taxon>
        <taxon>Tardigrada</taxon>
        <taxon>Eutardigrada</taxon>
        <taxon>Parachela</taxon>
        <taxon>Hypsibioidea</taxon>
        <taxon>Ramazzottiidae</taxon>
        <taxon>Ramazzottius</taxon>
    </lineage>
</organism>
<evidence type="ECO:0000256" key="2">
    <source>
        <dbReference type="ARBA" id="ARBA00005189"/>
    </source>
</evidence>
<evidence type="ECO:0000256" key="10">
    <source>
        <dbReference type="ARBA" id="ARBA00023209"/>
    </source>
</evidence>
<keyword evidence="9 14" id="KW-0472">Membrane</keyword>
<evidence type="ECO:0000256" key="1">
    <source>
        <dbReference type="ARBA" id="ARBA00004370"/>
    </source>
</evidence>
<protein>
    <recommendedName>
        <fullName evidence="15">Phospholipid/glycerol acyltransferase domain-containing protein</fullName>
    </recommendedName>
</protein>
<dbReference type="PANTHER" id="PTHR23063">
    <property type="entry name" value="PHOSPHOLIPID ACYLTRANSFERASE"/>
    <property type="match status" value="1"/>
</dbReference>
<keyword evidence="17" id="KW-1185">Reference proteome</keyword>
<comment type="pathway">
    <text evidence="13">Phospholipid metabolism.</text>
</comment>
<feature type="transmembrane region" description="Helical" evidence="14">
    <location>
        <begin position="190"/>
        <end position="210"/>
    </location>
</feature>
<evidence type="ECO:0000256" key="7">
    <source>
        <dbReference type="ARBA" id="ARBA00022989"/>
    </source>
</evidence>
<dbReference type="PANTHER" id="PTHR23063:SF2">
    <property type="entry name" value="GLYCEROL-3-PHOSPHATE ACYLTRANSFERASE 4, ISOFORM D-RELATED"/>
    <property type="match status" value="1"/>
</dbReference>
<feature type="domain" description="Phospholipid/glycerol acyltransferase" evidence="15">
    <location>
        <begin position="252"/>
        <end position="363"/>
    </location>
</feature>
<accession>A0A1D1V055</accession>
<evidence type="ECO:0000313" key="17">
    <source>
        <dbReference type="Proteomes" id="UP000186922"/>
    </source>
</evidence>
<evidence type="ECO:0000256" key="14">
    <source>
        <dbReference type="SAM" id="Phobius"/>
    </source>
</evidence>
<evidence type="ECO:0000256" key="12">
    <source>
        <dbReference type="ARBA" id="ARBA00023315"/>
    </source>
</evidence>
<keyword evidence="11" id="KW-1208">Phospholipid metabolism</keyword>
<dbReference type="GO" id="GO:0005783">
    <property type="term" value="C:endoplasmic reticulum"/>
    <property type="evidence" value="ECO:0007669"/>
    <property type="project" value="TreeGrafter"/>
</dbReference>
<dbReference type="Pfam" id="PF01553">
    <property type="entry name" value="Acyltransferase"/>
    <property type="match status" value="1"/>
</dbReference>
<keyword evidence="8" id="KW-0443">Lipid metabolism</keyword>
<comment type="similarity">
    <text evidence="3">Belongs to the 1-acyl-sn-glycerol-3-phosphate acyltransferase family.</text>
</comment>